<organism evidence="2 3">
    <name type="scientific">Mesorhabditis spiculigera</name>
    <dbReference type="NCBI Taxonomy" id="96644"/>
    <lineage>
        <taxon>Eukaryota</taxon>
        <taxon>Metazoa</taxon>
        <taxon>Ecdysozoa</taxon>
        <taxon>Nematoda</taxon>
        <taxon>Chromadorea</taxon>
        <taxon>Rhabditida</taxon>
        <taxon>Rhabditina</taxon>
        <taxon>Rhabditomorpha</taxon>
        <taxon>Rhabditoidea</taxon>
        <taxon>Rhabditidae</taxon>
        <taxon>Mesorhabditinae</taxon>
        <taxon>Mesorhabditis</taxon>
    </lineage>
</organism>
<protein>
    <recommendedName>
        <fullName evidence="4">Secreted protein</fullName>
    </recommendedName>
</protein>
<feature type="signal peptide" evidence="1">
    <location>
        <begin position="1"/>
        <end position="17"/>
    </location>
</feature>
<proteinExistence type="predicted"/>
<name>A0AA36FYL0_9BILA</name>
<evidence type="ECO:0008006" key="4">
    <source>
        <dbReference type="Google" id="ProtNLM"/>
    </source>
</evidence>
<keyword evidence="1" id="KW-0732">Signal</keyword>
<dbReference type="Proteomes" id="UP001177023">
    <property type="component" value="Unassembled WGS sequence"/>
</dbReference>
<evidence type="ECO:0000256" key="1">
    <source>
        <dbReference type="SAM" id="SignalP"/>
    </source>
</evidence>
<accession>A0AA36FYL0</accession>
<comment type="caution">
    <text evidence="2">The sequence shown here is derived from an EMBL/GenBank/DDBJ whole genome shotgun (WGS) entry which is preliminary data.</text>
</comment>
<dbReference type="EMBL" id="CATQJA010002052">
    <property type="protein sequence ID" value="CAJ0569558.1"/>
    <property type="molecule type" value="Genomic_DNA"/>
</dbReference>
<reference evidence="2" key="1">
    <citation type="submission" date="2023-06" db="EMBL/GenBank/DDBJ databases">
        <authorList>
            <person name="Delattre M."/>
        </authorList>
    </citation>
    <scope>NUCLEOTIDE SEQUENCE</scope>
    <source>
        <strain evidence="2">AF72</strain>
    </source>
</reference>
<feature type="non-terminal residue" evidence="2">
    <location>
        <position position="1"/>
    </location>
</feature>
<keyword evidence="3" id="KW-1185">Reference proteome</keyword>
<sequence>MNKLLVALVPLLLVVNAGVLRNAELPGNFEGNQHHDALPETSADHLELVEGEAAPLLPENGEASVDSSCNGEETDADREKRQCGCCGCGCCGCCW</sequence>
<evidence type="ECO:0000313" key="2">
    <source>
        <dbReference type="EMBL" id="CAJ0569558.1"/>
    </source>
</evidence>
<evidence type="ECO:0000313" key="3">
    <source>
        <dbReference type="Proteomes" id="UP001177023"/>
    </source>
</evidence>
<gene>
    <name evidence="2" type="ORF">MSPICULIGERA_LOCUS8034</name>
</gene>
<dbReference type="AlphaFoldDB" id="A0AA36FYL0"/>
<feature type="chain" id="PRO_5041228751" description="Secreted protein" evidence="1">
    <location>
        <begin position="18"/>
        <end position="95"/>
    </location>
</feature>